<dbReference type="InterPro" id="IPR014790">
    <property type="entry name" value="MutL_C"/>
</dbReference>
<dbReference type="FunFam" id="3.30.1370.100:FF:000001">
    <property type="entry name" value="Mismatch repair endonuclease pms1, putative"/>
    <property type="match status" value="1"/>
</dbReference>
<feature type="region of interest" description="Disordered" evidence="3">
    <location>
        <begin position="559"/>
        <end position="697"/>
    </location>
</feature>
<dbReference type="CDD" id="cd03484">
    <property type="entry name" value="MutL_Trans_hPMS_2_like"/>
    <property type="match status" value="1"/>
</dbReference>
<evidence type="ECO:0000256" key="2">
    <source>
        <dbReference type="ARBA" id="ARBA00022763"/>
    </source>
</evidence>
<dbReference type="InterPro" id="IPR037198">
    <property type="entry name" value="MutL_C_sf"/>
</dbReference>
<evidence type="ECO:0000313" key="6">
    <source>
        <dbReference type="EMBL" id="KKY17693.1"/>
    </source>
</evidence>
<evidence type="ECO:0000313" key="7">
    <source>
        <dbReference type="Proteomes" id="UP000053317"/>
    </source>
</evidence>
<dbReference type="InterPro" id="IPR020568">
    <property type="entry name" value="Ribosomal_Su5_D2-typ_SF"/>
</dbReference>
<dbReference type="Pfam" id="PF08676">
    <property type="entry name" value="MutL_C"/>
    <property type="match status" value="1"/>
</dbReference>
<dbReference type="InterPro" id="IPR002099">
    <property type="entry name" value="MutL/Mlh/PMS"/>
</dbReference>
<protein>
    <submittedName>
        <fullName evidence="6">Putative dna mismatch repair protein pms1</fullName>
    </submittedName>
</protein>
<evidence type="ECO:0000256" key="1">
    <source>
        <dbReference type="ARBA" id="ARBA00006082"/>
    </source>
</evidence>
<dbReference type="FunFam" id="3.30.230.10:FF:000120">
    <property type="entry name" value="Mismatch repair endonuclease PMS2"/>
    <property type="match status" value="1"/>
</dbReference>
<dbReference type="Gene3D" id="3.30.1370.100">
    <property type="entry name" value="MutL, C-terminal domain, regulatory subdomain"/>
    <property type="match status" value="1"/>
</dbReference>
<feature type="region of interest" description="Disordered" evidence="3">
    <location>
        <begin position="376"/>
        <end position="400"/>
    </location>
</feature>
<dbReference type="GO" id="GO:0032389">
    <property type="term" value="C:MutLalpha complex"/>
    <property type="evidence" value="ECO:0007669"/>
    <property type="project" value="TreeGrafter"/>
</dbReference>
<dbReference type="NCBIfam" id="TIGR00585">
    <property type="entry name" value="mutl"/>
    <property type="match status" value="1"/>
</dbReference>
<comment type="caution">
    <text evidence="6">The sequence shown here is derived from an EMBL/GenBank/DDBJ whole genome shotgun (WGS) entry which is preliminary data.</text>
</comment>
<evidence type="ECO:0000259" key="4">
    <source>
        <dbReference type="SMART" id="SM00853"/>
    </source>
</evidence>
<keyword evidence="2" id="KW-0227">DNA damage</keyword>
<dbReference type="InterPro" id="IPR038973">
    <property type="entry name" value="MutL/Mlh/Pms-like"/>
</dbReference>
<dbReference type="GO" id="GO:0061982">
    <property type="term" value="P:meiosis I cell cycle process"/>
    <property type="evidence" value="ECO:0007669"/>
    <property type="project" value="UniProtKB-ARBA"/>
</dbReference>
<dbReference type="GO" id="GO:0016887">
    <property type="term" value="F:ATP hydrolysis activity"/>
    <property type="evidence" value="ECO:0007669"/>
    <property type="project" value="InterPro"/>
</dbReference>
<organism evidence="6 7">
    <name type="scientific">Phaeomoniella chlamydospora</name>
    <name type="common">Phaeoacremonium chlamydosporum</name>
    <dbReference type="NCBI Taxonomy" id="158046"/>
    <lineage>
        <taxon>Eukaryota</taxon>
        <taxon>Fungi</taxon>
        <taxon>Dikarya</taxon>
        <taxon>Ascomycota</taxon>
        <taxon>Pezizomycotina</taxon>
        <taxon>Eurotiomycetes</taxon>
        <taxon>Chaetothyriomycetidae</taxon>
        <taxon>Phaeomoniellales</taxon>
        <taxon>Phaeomoniellaceae</taxon>
        <taxon>Phaeomoniella</taxon>
    </lineage>
</organism>
<dbReference type="SUPFAM" id="SSF118116">
    <property type="entry name" value="DNA mismatch repair protein MutL"/>
    <property type="match status" value="1"/>
</dbReference>
<sequence length="1053" mass="116901">MRVLVSAMKMKGVGIRLMLIALKHYTSKLSTYEDLTGLQTFGFRGEALSSLCALSRFHIVTAQAHEAPKGKRLDFEASGKLKDTQVVACQQGTTAVVEDIFGGLPVRRKELAKNIKREYGKVIGLLHAYACVSTGIKFIVKNLMPKGKSAVVFSTRGNKTTRENIANIYGAKTLPALLSLELELEFASSTASQKMASTDEDGTTSKIIARGHISRPIFGEGRQTPDRQMFFVNSRPCGLPQITKAINEVYKSFNVSQSPFVFVDLRMDTKAYDVNVSPDKRTILLHDSANLIESLKSSLVELFEQQDQTVPQAQLQSAKLPGYKQLTLKRSSSTAVIDDCPDVVDANSGEKFVAPSDTGLAGSKETPSLLHEFFRNQISPRPETSESPQNKPYLGRGQISKAKERAARRLGLSIEEAMQLDDYDEILGAEKENNVDDGEISEASVSYPSKLTGHNIAVDQRVRDFNTRLIEQRKQLAGENESRKNLESPLTDVEQEGLTLPKQHPNMIQKAFDRMRPKQPAPEVATITVGDKTITTLIGSPSHRIRRGDDKGLQLLSDGERLRKTSKMSGQGFSRNLRGFAVPGTQIPDETDSEKSSDASATSPAVTDQYEASVDSSAALEAERSSSRGSKMLSVDESGDEGDGGDQEKEQDTDEGEAEKRARDSMDGEQDNFTEASESENVETGEVEDSDDIDPRDTEYLDENEEKAQEKARVANLIRQAEEKTALNGADKAKRVTKIMRSGTHKDSTVQLSTLIDGSIDTIEAMTGTLTKMLREYTHTKKSARPLLLEEETAEERLSLTVSKSDFSNMRIIGQFNLGFILAVRPSVLPCDDNFTKRRNDELFIIDQHASDEKYNFERLQQETVVGNQRLVLPKPLELTAVEEEIIIENVPVLEKNGFLVDIDISGDEPIGQRCKLISLPLSKEVVFDTRDLEELIHLLSETPPTTTTPINKIPRPSKVRKMFAMRACRSSIMIGKTLTVKQMQTVVRHMGEMDKPWNCPHGRPTMRHLMSLDGFESWMEGDGLVDDDHDKEEEKVFIGTEKGLKVWDAWAA</sequence>
<dbReference type="Gene3D" id="3.30.565.10">
    <property type="entry name" value="Histidine kinase-like ATPase, C-terminal domain"/>
    <property type="match status" value="1"/>
</dbReference>
<dbReference type="EMBL" id="LCWF01000137">
    <property type="protein sequence ID" value="KKY17693.1"/>
    <property type="molecule type" value="Genomic_DNA"/>
</dbReference>
<dbReference type="PANTHER" id="PTHR10073:SF52">
    <property type="entry name" value="MISMATCH REPAIR ENDONUCLEASE PMS2"/>
    <property type="match status" value="1"/>
</dbReference>
<dbReference type="SMART" id="SM00853">
    <property type="entry name" value="MutL_C"/>
    <property type="match status" value="1"/>
</dbReference>
<comment type="similarity">
    <text evidence="1">Belongs to the DNA mismatch repair MutL/HexB family.</text>
</comment>
<dbReference type="GO" id="GO:0030983">
    <property type="term" value="F:mismatched DNA binding"/>
    <property type="evidence" value="ECO:0007669"/>
    <property type="project" value="InterPro"/>
</dbReference>
<dbReference type="InterPro" id="IPR042120">
    <property type="entry name" value="MutL_C_dimsub"/>
</dbReference>
<dbReference type="SUPFAM" id="SSF55874">
    <property type="entry name" value="ATPase domain of HSP90 chaperone/DNA topoisomerase II/histidine kinase"/>
    <property type="match status" value="1"/>
</dbReference>
<feature type="domain" description="DNA mismatch repair protein S5" evidence="5">
    <location>
        <begin position="165"/>
        <end position="304"/>
    </location>
</feature>
<dbReference type="Gene3D" id="3.30.1540.20">
    <property type="entry name" value="MutL, C-terminal domain, dimerisation subdomain"/>
    <property type="match status" value="1"/>
</dbReference>
<feature type="compositionally biased region" description="Acidic residues" evidence="3">
    <location>
        <begin position="637"/>
        <end position="657"/>
    </location>
</feature>
<dbReference type="GO" id="GO:0005524">
    <property type="term" value="F:ATP binding"/>
    <property type="evidence" value="ECO:0007669"/>
    <property type="project" value="InterPro"/>
</dbReference>
<reference evidence="6 7" key="1">
    <citation type="submission" date="2015-05" db="EMBL/GenBank/DDBJ databases">
        <title>Distinctive expansion of gene families associated with plant cell wall degradation and secondary metabolism in the genomes of grapevine trunk pathogens.</title>
        <authorList>
            <person name="Lawrence D.P."/>
            <person name="Travadon R."/>
            <person name="Rolshausen P.E."/>
            <person name="Baumgartner K."/>
        </authorList>
    </citation>
    <scope>NUCLEOTIDE SEQUENCE [LARGE SCALE GENOMIC DNA]</scope>
    <source>
        <strain evidence="6">UCRPC4</strain>
    </source>
</reference>
<feature type="compositionally biased region" description="Acidic residues" evidence="3">
    <location>
        <begin position="667"/>
        <end position="692"/>
    </location>
</feature>
<evidence type="ECO:0000256" key="3">
    <source>
        <dbReference type="SAM" id="MobiDB-lite"/>
    </source>
</evidence>
<gene>
    <name evidence="6" type="ORF">UCRPC4_g05326</name>
</gene>
<dbReference type="Proteomes" id="UP000053317">
    <property type="component" value="Unassembled WGS sequence"/>
</dbReference>
<dbReference type="AlphaFoldDB" id="A0A0G2G172"/>
<dbReference type="InterPro" id="IPR014721">
    <property type="entry name" value="Ribsml_uS5_D2-typ_fold_subgr"/>
</dbReference>
<dbReference type="InterPro" id="IPR036890">
    <property type="entry name" value="HATPase_C_sf"/>
</dbReference>
<evidence type="ECO:0000259" key="5">
    <source>
        <dbReference type="SMART" id="SM01340"/>
    </source>
</evidence>
<dbReference type="PANTHER" id="PTHR10073">
    <property type="entry name" value="DNA MISMATCH REPAIR PROTEIN MLH, PMS, MUTL"/>
    <property type="match status" value="1"/>
</dbReference>
<dbReference type="InterPro" id="IPR013507">
    <property type="entry name" value="DNA_mismatch_S5_2-like"/>
</dbReference>
<dbReference type="OrthoDB" id="10263226at2759"/>
<dbReference type="InterPro" id="IPR014762">
    <property type="entry name" value="DNA_mismatch_repair_CS"/>
</dbReference>
<proteinExistence type="inferred from homology"/>
<dbReference type="GO" id="GO:0006298">
    <property type="term" value="P:mismatch repair"/>
    <property type="evidence" value="ECO:0007669"/>
    <property type="project" value="InterPro"/>
</dbReference>
<dbReference type="Pfam" id="PF01119">
    <property type="entry name" value="DNA_mis_repair"/>
    <property type="match status" value="1"/>
</dbReference>
<name>A0A0G2G172_PHACM</name>
<dbReference type="InterPro" id="IPR042121">
    <property type="entry name" value="MutL_C_regsub"/>
</dbReference>
<accession>A0A0G2G172</accession>
<reference evidence="6 7" key="2">
    <citation type="submission" date="2015-05" db="EMBL/GenBank/DDBJ databases">
        <authorList>
            <person name="Morales-Cruz A."/>
            <person name="Amrine K.C."/>
            <person name="Cantu D."/>
        </authorList>
    </citation>
    <scope>NUCLEOTIDE SEQUENCE [LARGE SCALE GENOMIC DNA]</scope>
    <source>
        <strain evidence="6">UCRPC4</strain>
    </source>
</reference>
<dbReference type="PROSITE" id="PS00058">
    <property type="entry name" value="DNA_MISMATCH_REPAIR_1"/>
    <property type="match status" value="1"/>
</dbReference>
<dbReference type="SMART" id="SM01340">
    <property type="entry name" value="DNA_mis_repair"/>
    <property type="match status" value="1"/>
</dbReference>
<keyword evidence="7" id="KW-1185">Reference proteome</keyword>
<dbReference type="SUPFAM" id="SSF54211">
    <property type="entry name" value="Ribosomal protein S5 domain 2-like"/>
    <property type="match status" value="1"/>
</dbReference>
<feature type="domain" description="MutL C-terminal dimerisation" evidence="4">
    <location>
        <begin position="812"/>
        <end position="979"/>
    </location>
</feature>
<dbReference type="GO" id="GO:0140664">
    <property type="term" value="F:ATP-dependent DNA damage sensor activity"/>
    <property type="evidence" value="ECO:0007669"/>
    <property type="project" value="InterPro"/>
</dbReference>
<dbReference type="Gene3D" id="3.30.230.10">
    <property type="match status" value="1"/>
</dbReference>